<dbReference type="InterPro" id="IPR015421">
    <property type="entry name" value="PyrdxlP-dep_Trfase_major"/>
</dbReference>
<feature type="modified residue" description="N6-(pyridoxal phosphate)lysine" evidence="5">
    <location>
        <position position="400"/>
    </location>
</feature>
<dbReference type="GO" id="GO:0006527">
    <property type="term" value="P:L-arginine catabolic process"/>
    <property type="evidence" value="ECO:0007669"/>
    <property type="project" value="TreeGrafter"/>
</dbReference>
<dbReference type="SUPFAM" id="SSF53383">
    <property type="entry name" value="PLP-dependent transferases"/>
    <property type="match status" value="1"/>
</dbReference>
<dbReference type="Proteomes" id="UP000197065">
    <property type="component" value="Unassembled WGS sequence"/>
</dbReference>
<dbReference type="InterPro" id="IPR005308">
    <property type="entry name" value="OKR_de-COase_N"/>
</dbReference>
<evidence type="ECO:0000256" key="5">
    <source>
        <dbReference type="PIRSR" id="PIRSR009393-1"/>
    </source>
</evidence>
<dbReference type="SUPFAM" id="SSF55904">
    <property type="entry name" value="Ornithine decarboxylase C-terminal domain"/>
    <property type="match status" value="1"/>
</dbReference>
<dbReference type="OrthoDB" id="9761189at2"/>
<name>A0A212RG66_9PROT</name>
<dbReference type="InterPro" id="IPR015424">
    <property type="entry name" value="PyrdxlP-dep_Trfase"/>
</dbReference>
<keyword evidence="3 5" id="KW-0663">Pyridoxal phosphate</keyword>
<dbReference type="InterPro" id="IPR036633">
    <property type="entry name" value="Prn/Lys/Arg_de-COase_C_sf"/>
</dbReference>
<evidence type="ECO:0000313" key="8">
    <source>
        <dbReference type="Proteomes" id="UP000197065"/>
    </source>
</evidence>
<sequence length="771" mass="85209">MLGKITAEQEFRVLIIDEKLAQPASYGGRAIRALAEELRRQGIGVIEALSYEDGQAAFMADASLDAILIDWTSGDVDNEAVEHAADALLRTIRRRNAYIPIILLADREATETLDVDIMLKADEYVFTLEDTTSFIAGRVLAAIKRYTANLLPPFNKALFAYLETAEYSWAAPGHQGGIAFTKSPAGRVFYDFFGENLFRTDSGIERGSLGSLLDHSGPIGEGEEYAARIFGAHRSYSGLTGTSGSNRAIMGSVIGENRFAICDRNCHKSIEQGLILAGGVPLFLVPTRNHYGIIGPILPDQLDPGRIRERLEAHPLRGHAKSLRPTYAVLTNSTYDGICYDASRAQDLLDKSTDTIHFDEAWFAYARFHPLYVNRFAMRGSPEDHPANGPTVFATHSTHKLLAALSQASYIHVREGRRRVEHSVFNESYMAQQTTSPLYALLASNEIGAAMMDGPGGRSLTDDVIRESIAFRQALARAHREYAQRGDWFFWPWNAPAILDRETGGSVPFADADPVILARDPAAWILGKDEAWHGFGDIPDGWAMLDPIKVGIVCPGIDDAGEMLERGIPAAVLNAYLHHNGIIPSRTTDFMILCLFSMGVTKGKWGTLISVLLDFKQDYDENRRLVECLPNLVAVDRRKYGRLGLKDLADMMFEQMKVSRMEQWQAKAFGTLPIPVMPPRLAAGLLNEGEAELLPLDQLTDRVAGVGIIPYPPGIPIIMPGESFGPADGPWLSYMRALQDWRIAFPGFGKEVEGSVVKDDVYHVWCLKQRP</sequence>
<proteinExistence type="inferred from homology"/>
<dbReference type="InterPro" id="IPR011193">
    <property type="entry name" value="Orn/lys/arg_de-COase"/>
</dbReference>
<evidence type="ECO:0000256" key="1">
    <source>
        <dbReference type="ARBA" id="ARBA00010671"/>
    </source>
</evidence>
<gene>
    <name evidence="7" type="ORF">SAMN07250955_108104</name>
</gene>
<protein>
    <submittedName>
        <fullName evidence="7">Arginine decarboxylase</fullName>
    </submittedName>
</protein>
<dbReference type="GO" id="GO:0008792">
    <property type="term" value="F:arginine decarboxylase activity"/>
    <property type="evidence" value="ECO:0007669"/>
    <property type="project" value="TreeGrafter"/>
</dbReference>
<dbReference type="Pfam" id="PF03711">
    <property type="entry name" value="OKR_DC_1_C"/>
    <property type="match status" value="1"/>
</dbReference>
<dbReference type="GO" id="GO:0030170">
    <property type="term" value="F:pyridoxal phosphate binding"/>
    <property type="evidence" value="ECO:0007669"/>
    <property type="project" value="TreeGrafter"/>
</dbReference>
<dbReference type="PANTHER" id="PTHR45229">
    <property type="entry name" value="CONSTITUTIVE ORNITHINE DECARBOXYLASE"/>
    <property type="match status" value="1"/>
</dbReference>
<dbReference type="GO" id="GO:0005829">
    <property type="term" value="C:cytosol"/>
    <property type="evidence" value="ECO:0007669"/>
    <property type="project" value="TreeGrafter"/>
</dbReference>
<dbReference type="Pfam" id="PF03709">
    <property type="entry name" value="OKR_DC_1_N"/>
    <property type="match status" value="1"/>
</dbReference>
<keyword evidence="8" id="KW-1185">Reference proteome</keyword>
<dbReference type="InterPro" id="IPR015422">
    <property type="entry name" value="PyrdxlP-dep_Trfase_small"/>
</dbReference>
<dbReference type="AlphaFoldDB" id="A0A212RG66"/>
<dbReference type="InterPro" id="IPR008286">
    <property type="entry name" value="Prn/Lys/Arg_de-COase_C"/>
</dbReference>
<evidence type="ECO:0000256" key="3">
    <source>
        <dbReference type="ARBA" id="ARBA00022898"/>
    </source>
</evidence>
<dbReference type="Gene3D" id="3.90.1150.10">
    <property type="entry name" value="Aspartate Aminotransferase, domain 1"/>
    <property type="match status" value="1"/>
</dbReference>
<feature type="domain" description="Orn/Lys/Arg decarboxylases family 1 pyridoxal-P attachment site" evidence="6">
    <location>
        <begin position="395"/>
        <end position="409"/>
    </location>
</feature>
<dbReference type="InterPro" id="IPR000310">
    <property type="entry name" value="Orn/Lys/Arg_deCO2ase_major_dom"/>
</dbReference>
<reference evidence="7 8" key="1">
    <citation type="submission" date="2017-06" db="EMBL/GenBank/DDBJ databases">
        <authorList>
            <person name="Kim H.J."/>
            <person name="Triplett B.A."/>
        </authorList>
    </citation>
    <scope>NUCLEOTIDE SEQUENCE [LARGE SCALE GENOMIC DNA]</scope>
    <source>
        <strain evidence="7 8">B29T1</strain>
    </source>
</reference>
<dbReference type="RefSeq" id="WP_088561891.1">
    <property type="nucleotide sequence ID" value="NZ_FYEH01000008.1"/>
</dbReference>
<dbReference type="Gene3D" id="3.90.100.10">
    <property type="entry name" value="Orn/Lys/Arg decarboxylase, C-terminal domain"/>
    <property type="match status" value="1"/>
</dbReference>
<dbReference type="Gene3D" id="3.40.640.10">
    <property type="entry name" value="Type I PLP-dependent aspartate aminotransferase-like (Major domain)"/>
    <property type="match status" value="1"/>
</dbReference>
<keyword evidence="4" id="KW-0456">Lyase</keyword>
<dbReference type="Pfam" id="PF01276">
    <property type="entry name" value="OKR_DC_1"/>
    <property type="match status" value="1"/>
</dbReference>
<dbReference type="Gene3D" id="3.40.50.2300">
    <property type="match status" value="1"/>
</dbReference>
<dbReference type="PANTHER" id="PTHR45229:SF3">
    <property type="entry name" value="BIODEGRADATIVE ARGININE DECARBOXYLASE"/>
    <property type="match status" value="1"/>
</dbReference>
<keyword evidence="2" id="KW-0210">Decarboxylase</keyword>
<dbReference type="PIRSF" id="PIRSF009393">
    <property type="entry name" value="Orn_decarb"/>
    <property type="match status" value="1"/>
</dbReference>
<evidence type="ECO:0000313" key="7">
    <source>
        <dbReference type="EMBL" id="SNB71337.1"/>
    </source>
</evidence>
<comment type="similarity">
    <text evidence="1">Belongs to the Orn/Lys/Arg decarboxylase class-I family.</text>
</comment>
<evidence type="ECO:0000256" key="4">
    <source>
        <dbReference type="ARBA" id="ARBA00023239"/>
    </source>
</evidence>
<dbReference type="EMBL" id="FYEH01000008">
    <property type="protein sequence ID" value="SNB71337.1"/>
    <property type="molecule type" value="Genomic_DNA"/>
</dbReference>
<accession>A0A212RG66</accession>
<evidence type="ECO:0000259" key="6">
    <source>
        <dbReference type="PROSITE" id="PS00703"/>
    </source>
</evidence>
<dbReference type="PROSITE" id="PS00703">
    <property type="entry name" value="OKR_DC_1"/>
    <property type="match status" value="1"/>
</dbReference>
<evidence type="ECO:0000256" key="2">
    <source>
        <dbReference type="ARBA" id="ARBA00022793"/>
    </source>
</evidence>
<organism evidence="7 8">
    <name type="scientific">Arboricoccus pini</name>
    <dbReference type="NCBI Taxonomy" id="1963835"/>
    <lineage>
        <taxon>Bacteria</taxon>
        <taxon>Pseudomonadati</taxon>
        <taxon>Pseudomonadota</taxon>
        <taxon>Alphaproteobacteria</taxon>
        <taxon>Geminicoccales</taxon>
        <taxon>Geminicoccaceae</taxon>
        <taxon>Arboricoccus</taxon>
    </lineage>
</organism>